<feature type="compositionally biased region" description="Low complexity" evidence="1">
    <location>
        <begin position="203"/>
        <end position="218"/>
    </location>
</feature>
<feature type="compositionally biased region" description="Low complexity" evidence="1">
    <location>
        <begin position="144"/>
        <end position="161"/>
    </location>
</feature>
<dbReference type="Proteomes" id="UP000316598">
    <property type="component" value="Unassembled WGS sequence"/>
</dbReference>
<dbReference type="RefSeq" id="WP_146515079.1">
    <property type="nucleotide sequence ID" value="NZ_SJPI01000001.1"/>
</dbReference>
<name>A0A5C5WY10_9BACT</name>
<reference evidence="3 4" key="1">
    <citation type="submission" date="2019-02" db="EMBL/GenBank/DDBJ databases">
        <title>Deep-cultivation of Planctomycetes and their phenomic and genomic characterization uncovers novel biology.</title>
        <authorList>
            <person name="Wiegand S."/>
            <person name="Jogler M."/>
            <person name="Boedeker C."/>
            <person name="Pinto D."/>
            <person name="Vollmers J."/>
            <person name="Rivas-Marin E."/>
            <person name="Kohn T."/>
            <person name="Peeters S.H."/>
            <person name="Heuer A."/>
            <person name="Rast P."/>
            <person name="Oberbeckmann S."/>
            <person name="Bunk B."/>
            <person name="Jeske O."/>
            <person name="Meyerdierks A."/>
            <person name="Storesund J.E."/>
            <person name="Kallscheuer N."/>
            <person name="Luecker S."/>
            <person name="Lage O.M."/>
            <person name="Pohl T."/>
            <person name="Merkel B.J."/>
            <person name="Hornburger P."/>
            <person name="Mueller R.-W."/>
            <person name="Bruemmer F."/>
            <person name="Labrenz M."/>
            <person name="Spormann A.M."/>
            <person name="Op Den Camp H."/>
            <person name="Overmann J."/>
            <person name="Amann R."/>
            <person name="Jetten M.S.M."/>
            <person name="Mascher T."/>
            <person name="Medema M.H."/>
            <person name="Devos D.P."/>
            <person name="Kaster A.-K."/>
            <person name="Ovreas L."/>
            <person name="Rohde M."/>
            <person name="Galperin M.Y."/>
            <person name="Jogler C."/>
        </authorList>
    </citation>
    <scope>NUCLEOTIDE SEQUENCE [LARGE SCALE GENOMIC DNA]</scope>
    <source>
        <strain evidence="3 4">Pla22</strain>
    </source>
</reference>
<organism evidence="3 4">
    <name type="scientific">Rubripirellula amarantea</name>
    <dbReference type="NCBI Taxonomy" id="2527999"/>
    <lineage>
        <taxon>Bacteria</taxon>
        <taxon>Pseudomonadati</taxon>
        <taxon>Planctomycetota</taxon>
        <taxon>Planctomycetia</taxon>
        <taxon>Pirellulales</taxon>
        <taxon>Pirellulaceae</taxon>
        <taxon>Rubripirellula</taxon>
    </lineage>
</organism>
<protein>
    <submittedName>
        <fullName evidence="3">Uncharacterized protein</fullName>
    </submittedName>
</protein>
<feature type="region of interest" description="Disordered" evidence="1">
    <location>
        <begin position="203"/>
        <end position="226"/>
    </location>
</feature>
<feature type="region of interest" description="Disordered" evidence="1">
    <location>
        <begin position="35"/>
        <end position="74"/>
    </location>
</feature>
<comment type="caution">
    <text evidence="3">The sequence shown here is derived from an EMBL/GenBank/DDBJ whole genome shotgun (WGS) entry which is preliminary data.</text>
</comment>
<keyword evidence="2" id="KW-0472">Membrane</keyword>
<feature type="region of interest" description="Disordered" evidence="1">
    <location>
        <begin position="144"/>
        <end position="167"/>
    </location>
</feature>
<evidence type="ECO:0000256" key="2">
    <source>
        <dbReference type="SAM" id="Phobius"/>
    </source>
</evidence>
<feature type="transmembrane region" description="Helical" evidence="2">
    <location>
        <begin position="260"/>
        <end position="281"/>
    </location>
</feature>
<feature type="transmembrane region" description="Helical" evidence="2">
    <location>
        <begin position="287"/>
        <end position="311"/>
    </location>
</feature>
<dbReference type="AlphaFoldDB" id="A0A5C5WY10"/>
<keyword evidence="4" id="KW-1185">Reference proteome</keyword>
<feature type="compositionally biased region" description="Polar residues" evidence="1">
    <location>
        <begin position="40"/>
        <end position="55"/>
    </location>
</feature>
<gene>
    <name evidence="3" type="ORF">Pla22_28140</name>
</gene>
<evidence type="ECO:0000256" key="1">
    <source>
        <dbReference type="SAM" id="MobiDB-lite"/>
    </source>
</evidence>
<dbReference type="OrthoDB" id="278173at2"/>
<evidence type="ECO:0000313" key="3">
    <source>
        <dbReference type="EMBL" id="TWT55159.1"/>
    </source>
</evidence>
<keyword evidence="2" id="KW-1133">Transmembrane helix</keyword>
<dbReference type="EMBL" id="SJPI01000001">
    <property type="protein sequence ID" value="TWT55159.1"/>
    <property type="molecule type" value="Genomic_DNA"/>
</dbReference>
<feature type="region of interest" description="Disordered" evidence="1">
    <location>
        <begin position="95"/>
        <end position="126"/>
    </location>
</feature>
<evidence type="ECO:0000313" key="4">
    <source>
        <dbReference type="Proteomes" id="UP000316598"/>
    </source>
</evidence>
<accession>A0A5C5WY10</accession>
<proteinExistence type="predicted"/>
<keyword evidence="2" id="KW-0812">Transmembrane</keyword>
<sequence length="332" mass="34009">MASDVISLSCACGKTLKVKSTALGKKVRCPECKESVLVAQPQSTTNRPESQSSVKPSDDPAETGSAPGDPFAFLKPVDSASAATSIAPIVVADKKPVAKSQSKTTAKTTAKSKAKAKTKTPQAPVQPAVKAAVDQSHPIAANQAAAVSQPVVQSPQPSQAAGADSEKLDEVVDFTIANPKPSMPQPIATSASANPLIANPSIASSARESTAEAAPESAVDADNPYAATANPVSASGGQAYDGGQGNSYPMLNLIRRIYKGLAILVMLASLLMGIAMMGAILSQGESIWLAIFTGIWTFGMGATMGVTMLAASEGIKLMLDIQANTYRAANRP</sequence>
<feature type="compositionally biased region" description="Low complexity" evidence="1">
    <location>
        <begin position="98"/>
        <end position="109"/>
    </location>
</feature>